<evidence type="ECO:0000313" key="3">
    <source>
        <dbReference type="EMBL" id="MCZ0862257.1"/>
    </source>
</evidence>
<dbReference type="Proteomes" id="UP001141336">
    <property type="component" value="Unassembled WGS sequence"/>
</dbReference>
<accession>A0ABT4ILZ5</accession>
<evidence type="ECO:0000313" key="4">
    <source>
        <dbReference type="Proteomes" id="UP001141336"/>
    </source>
</evidence>
<keyword evidence="4" id="KW-1185">Reference proteome</keyword>
<name>A0ABT4ILZ5_9EURY</name>
<feature type="transmembrane region" description="Helical" evidence="2">
    <location>
        <begin position="581"/>
        <end position="599"/>
    </location>
</feature>
<feature type="region of interest" description="Disordered" evidence="1">
    <location>
        <begin position="134"/>
        <end position="159"/>
    </location>
</feature>
<reference evidence="3" key="1">
    <citation type="submission" date="2022-12" db="EMBL/GenBank/DDBJ databases">
        <title>Isolation and characterisation of novel Methanocorpusculum spp. from native Australian herbivores indicates the genus is ancestrally host-associated.</title>
        <authorList>
            <person name="Volmer J.G."/>
            <person name="Soo R.M."/>
            <person name="Evans P.N."/>
            <person name="Hoedt E.C."/>
            <person name="Astorga Alsina A.L."/>
            <person name="Woodcroft B.J."/>
            <person name="Tyson G.W."/>
            <person name="Hugenholtz P."/>
            <person name="Morrison M."/>
        </authorList>
    </citation>
    <scope>NUCLEOTIDE SEQUENCE</scope>
    <source>
        <strain evidence="3">CW153</strain>
    </source>
</reference>
<protein>
    <submittedName>
        <fullName evidence="3">Uncharacterized protein</fullName>
    </submittedName>
</protein>
<keyword evidence="2" id="KW-0812">Transmembrane</keyword>
<keyword evidence="2" id="KW-0472">Membrane</keyword>
<feature type="compositionally biased region" description="Low complexity" evidence="1">
    <location>
        <begin position="139"/>
        <end position="159"/>
    </location>
</feature>
<dbReference type="RefSeq" id="WP_268922486.1">
    <property type="nucleotide sequence ID" value="NZ_JAPTGC010000003.1"/>
</dbReference>
<gene>
    <name evidence="3" type="ORF">O0S09_03180</name>
</gene>
<feature type="compositionally biased region" description="Low complexity" evidence="1">
    <location>
        <begin position="502"/>
        <end position="534"/>
    </location>
</feature>
<sequence length="612" mass="60368">MGLFSSISSAVSSAVSSFSSAVSSAFSGGSSSGSNNSTSSSRTSSVSGTSSSGSSSKGSYGGATTTSAGGKTTSGTSSSGSSSKGSYGGATTTSAGGKTTSGTSSSGSSSRSSGGSSGSSTSYNQYVGNYTSKSTTSPAQTYAASSGSTATTTSTGGKTTLATPTITAASVNAPAAKSATPVILPATTTPATTATTRTIPNLTTAEAITASTLVSAGTASSLLATAPTRTTEPTARTNENFMDGIISWRNDMQQTGINAYATGDLAGAASTFGVATVADLALPLDLIDVGNLLITGRGDQITNDKLLAAAGDALCIGAGLVTGGAGYAAGKALKAGMIGSGIALQLGSSFAAPDETETSTIGTPADFTAADVYNQFAGLMGNPDVKMPSGGYLGQNAAFHGYTDYYAFVNTGGTRGGSLADPNGSSWTDTPDDQVLRTLGLSGATVYTSRDLSPDEMIRVQNTAISKGWITASTPSIMDRAVNLVNRITGSDYINPATGDLAATPTNTTTTLSKTTATNVPTSTTTPSAPTATTETDKSPISDLLDIISSIATGGDNSDTKTAGASGGNIMIGSDTKTQSYIIPILIAGIVIVILGYTLRKTNGGKKHGNPA</sequence>
<proteinExistence type="predicted"/>
<feature type="region of interest" description="Disordered" evidence="1">
    <location>
        <begin position="22"/>
        <end position="121"/>
    </location>
</feature>
<organism evidence="3 4">
    <name type="scientific">Methanocorpusculum vombati</name>
    <dbReference type="NCBI Taxonomy" id="3002864"/>
    <lineage>
        <taxon>Archaea</taxon>
        <taxon>Methanobacteriati</taxon>
        <taxon>Methanobacteriota</taxon>
        <taxon>Stenosarchaea group</taxon>
        <taxon>Methanomicrobia</taxon>
        <taxon>Methanomicrobiales</taxon>
        <taxon>Methanocorpusculaceae</taxon>
        <taxon>Methanocorpusculum</taxon>
    </lineage>
</organism>
<evidence type="ECO:0000256" key="2">
    <source>
        <dbReference type="SAM" id="Phobius"/>
    </source>
</evidence>
<comment type="caution">
    <text evidence="3">The sequence shown here is derived from an EMBL/GenBank/DDBJ whole genome shotgun (WGS) entry which is preliminary data.</text>
</comment>
<evidence type="ECO:0000256" key="1">
    <source>
        <dbReference type="SAM" id="MobiDB-lite"/>
    </source>
</evidence>
<keyword evidence="2" id="KW-1133">Transmembrane helix</keyword>
<feature type="region of interest" description="Disordered" evidence="1">
    <location>
        <begin position="497"/>
        <end position="537"/>
    </location>
</feature>
<dbReference type="EMBL" id="JAPTGC010000003">
    <property type="protein sequence ID" value="MCZ0862257.1"/>
    <property type="molecule type" value="Genomic_DNA"/>
</dbReference>